<dbReference type="EC" id="6.3.4.19" evidence="7"/>
<dbReference type="GO" id="GO:0032267">
    <property type="term" value="F:tRNA(Ile)-lysidine synthase activity"/>
    <property type="evidence" value="ECO:0007669"/>
    <property type="project" value="UniProtKB-EC"/>
</dbReference>
<evidence type="ECO:0000313" key="11">
    <source>
        <dbReference type="Proteomes" id="UP000003111"/>
    </source>
</evidence>
<dbReference type="EMBL" id="ACLF03000005">
    <property type="protein sequence ID" value="EFQ83343.1"/>
    <property type="molecule type" value="Genomic_DNA"/>
</dbReference>
<gene>
    <name evidence="7 10" type="primary">tilS</name>
    <name evidence="10" type="ORF">HMPREF0063_11616</name>
</gene>
<evidence type="ECO:0000313" key="10">
    <source>
        <dbReference type="EMBL" id="EFQ83343.1"/>
    </source>
</evidence>
<dbReference type="InterPro" id="IPR014729">
    <property type="entry name" value="Rossmann-like_a/b/a_fold"/>
</dbReference>
<dbReference type="STRING" id="585531.HMPREF0063_11616"/>
<keyword evidence="5 7" id="KW-0067">ATP-binding</keyword>
<feature type="binding site" evidence="7">
    <location>
        <begin position="34"/>
        <end position="39"/>
    </location>
    <ligand>
        <name>ATP</name>
        <dbReference type="ChEBI" id="CHEBI:30616"/>
    </ligand>
</feature>
<dbReference type="NCBIfam" id="TIGR02432">
    <property type="entry name" value="lysidine_TilS_N"/>
    <property type="match status" value="1"/>
</dbReference>
<dbReference type="Proteomes" id="UP000003111">
    <property type="component" value="Unassembled WGS sequence"/>
</dbReference>
<evidence type="ECO:0000256" key="7">
    <source>
        <dbReference type="HAMAP-Rule" id="MF_01161"/>
    </source>
</evidence>
<reference evidence="10" key="1">
    <citation type="submission" date="2010-08" db="EMBL/GenBank/DDBJ databases">
        <authorList>
            <person name="Muzny D."/>
            <person name="Qin X."/>
            <person name="Buhay C."/>
            <person name="Dugan-Rocha S."/>
            <person name="Ding Y."/>
            <person name="Chen G."/>
            <person name="Hawes A."/>
            <person name="Holder M."/>
            <person name="Jhangiani S."/>
            <person name="Johnson A."/>
            <person name="Khan Z."/>
            <person name="Li Z."/>
            <person name="Liu W."/>
            <person name="Liu X."/>
            <person name="Perez L."/>
            <person name="Shen H."/>
            <person name="Wang Q."/>
            <person name="Watt J."/>
            <person name="Xi L."/>
            <person name="Xin Y."/>
            <person name="Zhou J."/>
            <person name="Deng J."/>
            <person name="Jiang H."/>
            <person name="Liu Y."/>
            <person name="Qu J."/>
            <person name="Song X.-Z."/>
            <person name="Zhang L."/>
            <person name="Villasana D."/>
            <person name="Johnson A."/>
            <person name="Liu J."/>
            <person name="Liyanage D."/>
            <person name="Lorensuhewa L."/>
            <person name="Robinson T."/>
            <person name="Song A."/>
            <person name="Song B.-B."/>
            <person name="Dinh H."/>
            <person name="Thornton R."/>
            <person name="Coyle M."/>
            <person name="Francisco L."/>
            <person name="Jackson L."/>
            <person name="Javaid M."/>
            <person name="Korchina V."/>
            <person name="Kovar C."/>
            <person name="Mata R."/>
            <person name="Mathew T."/>
            <person name="Ngo R."/>
            <person name="Nguyen L."/>
            <person name="Nguyen N."/>
            <person name="Okwuonu G."/>
            <person name="Ongeri F."/>
            <person name="Pham C."/>
            <person name="Simmons D."/>
            <person name="Wilczek-Boney K."/>
            <person name="Hale W."/>
            <person name="Jakkamsetti A."/>
            <person name="Pham P."/>
            <person name="Ruth R."/>
            <person name="San Lucas F."/>
            <person name="Warren J."/>
            <person name="Zhang J."/>
            <person name="Zhao Z."/>
            <person name="Zhou C."/>
            <person name="Zhu D."/>
            <person name="Lee S."/>
            <person name="Bess C."/>
            <person name="Blankenburg K."/>
            <person name="Forbes L."/>
            <person name="Fu Q."/>
            <person name="Gubbala S."/>
            <person name="Hirani K."/>
            <person name="Jayaseelan J.C."/>
            <person name="Lara F."/>
            <person name="Munidasa M."/>
            <person name="Palculict T."/>
            <person name="Patil S."/>
            <person name="Pu L.-L."/>
            <person name="Saada N."/>
            <person name="Tang L."/>
            <person name="Weissenberger G."/>
            <person name="Zhu Y."/>
            <person name="Hemphill L."/>
            <person name="Shang Y."/>
            <person name="Youmans B."/>
            <person name="Ayvaz T."/>
            <person name="Ross M."/>
            <person name="Santibanez J."/>
            <person name="Aqrawi P."/>
            <person name="Gross S."/>
            <person name="Joshi V."/>
            <person name="Fowler G."/>
            <person name="Nazareth L."/>
            <person name="Reid J."/>
            <person name="Worley K."/>
            <person name="Petrosino J."/>
            <person name="Highlander S."/>
            <person name="Gibbs R."/>
        </authorList>
    </citation>
    <scope>NUCLEOTIDE SEQUENCE [LARGE SCALE GENOMIC DNA]</scope>
    <source>
        <strain evidence="10">DSM 15272</strain>
    </source>
</reference>
<dbReference type="Pfam" id="PF09179">
    <property type="entry name" value="TilS"/>
    <property type="match status" value="1"/>
</dbReference>
<comment type="subcellular location">
    <subcellularLocation>
        <location evidence="7">Cytoplasm</location>
    </subcellularLocation>
</comment>
<dbReference type="HAMAP" id="MF_01161">
    <property type="entry name" value="tRNA_Ile_lys_synt"/>
    <property type="match status" value="1"/>
</dbReference>
<evidence type="ECO:0000256" key="2">
    <source>
        <dbReference type="ARBA" id="ARBA00022598"/>
    </source>
</evidence>
<dbReference type="PANTHER" id="PTHR43033:SF1">
    <property type="entry name" value="TRNA(ILE)-LYSIDINE SYNTHASE-RELATED"/>
    <property type="match status" value="1"/>
</dbReference>
<dbReference type="AlphaFoldDB" id="E2SC57"/>
<evidence type="ECO:0000259" key="8">
    <source>
        <dbReference type="Pfam" id="PF01171"/>
    </source>
</evidence>
<dbReference type="CDD" id="cd01992">
    <property type="entry name" value="TilS_N"/>
    <property type="match status" value="1"/>
</dbReference>
<dbReference type="RefSeq" id="WP_007078958.1">
    <property type="nucleotide sequence ID" value="NZ_CM001024.1"/>
</dbReference>
<dbReference type="HOGENOM" id="CLU_018869_1_0_11"/>
<accession>E2SC57</accession>
<dbReference type="InterPro" id="IPR012094">
    <property type="entry name" value="tRNA_Ile_lys_synt"/>
</dbReference>
<comment type="similarity">
    <text evidence="7">Belongs to the tRNA(Ile)-lysidine synthase family.</text>
</comment>
<protein>
    <recommendedName>
        <fullName evidence="7">tRNA(Ile)-lysidine synthase</fullName>
        <ecNumber evidence="7">6.3.4.19</ecNumber>
    </recommendedName>
    <alternativeName>
        <fullName evidence="7">tRNA(Ile)-2-lysyl-cytidine synthase</fullName>
    </alternativeName>
    <alternativeName>
        <fullName evidence="7">tRNA(Ile)-lysidine synthetase</fullName>
    </alternativeName>
</protein>
<keyword evidence="1 7" id="KW-0963">Cytoplasm</keyword>
<feature type="domain" description="tRNA(Ile)-lysidine synthase substrate-binding" evidence="9">
    <location>
        <begin position="250"/>
        <end position="315"/>
    </location>
</feature>
<dbReference type="InterPro" id="IPR015262">
    <property type="entry name" value="tRNA_Ile_lys_synt_subst-bd"/>
</dbReference>
<dbReference type="GO" id="GO:0005524">
    <property type="term" value="F:ATP binding"/>
    <property type="evidence" value="ECO:0007669"/>
    <property type="project" value="UniProtKB-UniRule"/>
</dbReference>
<comment type="domain">
    <text evidence="7">The N-terminal region contains the highly conserved SGGXDS motif, predicted to be a P-loop motif involved in ATP binding.</text>
</comment>
<dbReference type="PANTHER" id="PTHR43033">
    <property type="entry name" value="TRNA(ILE)-LYSIDINE SYNTHASE-RELATED"/>
    <property type="match status" value="1"/>
</dbReference>
<keyword evidence="3 7" id="KW-0819">tRNA processing</keyword>
<keyword evidence="4 7" id="KW-0547">Nucleotide-binding</keyword>
<organism evidence="10 11">
    <name type="scientific">Aeromicrobium marinum DSM 15272</name>
    <dbReference type="NCBI Taxonomy" id="585531"/>
    <lineage>
        <taxon>Bacteria</taxon>
        <taxon>Bacillati</taxon>
        <taxon>Actinomycetota</taxon>
        <taxon>Actinomycetes</taxon>
        <taxon>Propionibacteriales</taxon>
        <taxon>Nocardioidaceae</taxon>
        <taxon>Aeromicrobium</taxon>
    </lineage>
</organism>
<proteinExistence type="inferred from homology"/>
<evidence type="ECO:0000256" key="5">
    <source>
        <dbReference type="ARBA" id="ARBA00022840"/>
    </source>
</evidence>
<evidence type="ECO:0000256" key="1">
    <source>
        <dbReference type="ARBA" id="ARBA00022490"/>
    </source>
</evidence>
<sequence length="324" mass="33159">MGGSLHPAVAAGRRAVAATLHDVGPGSSVVLGVSGGADSLALAAVTAFVARREAWDVSAVVVDHDLQPGSSEVAARAAEQCRGLGLRAEVVGVEVGSAGGPEAAARTARHGALRSAALAAGAEVICLAHTLDDQAETVLLGLGRGSGARSLSGMAGVDGLVRRPLLGLRRRDTEQICAAHGLPWWDDPHNRDPAHRRVRVRHEALPVLENVLGGGVAEGLARTARQLADDADLLDRLTDEWVVGHPAPTVADLAGLPSALRSRVLLRAARSAGCPPGELAAVHVDALDRLVRLGRGGARVNLPGGVTCVRSVDRVTFVPTPVAG</sequence>
<dbReference type="eggNOG" id="COG0037">
    <property type="taxonomic scope" value="Bacteria"/>
</dbReference>
<dbReference type="InterPro" id="IPR011063">
    <property type="entry name" value="TilS/TtcA_N"/>
</dbReference>
<dbReference type="GO" id="GO:0006400">
    <property type="term" value="P:tRNA modification"/>
    <property type="evidence" value="ECO:0007669"/>
    <property type="project" value="UniProtKB-UniRule"/>
</dbReference>
<dbReference type="OrthoDB" id="5244702at2"/>
<dbReference type="Pfam" id="PF01171">
    <property type="entry name" value="ATP_bind_3"/>
    <property type="match status" value="1"/>
</dbReference>
<evidence type="ECO:0000256" key="3">
    <source>
        <dbReference type="ARBA" id="ARBA00022694"/>
    </source>
</evidence>
<evidence type="ECO:0000256" key="6">
    <source>
        <dbReference type="ARBA" id="ARBA00048539"/>
    </source>
</evidence>
<dbReference type="SUPFAM" id="SSF82829">
    <property type="entry name" value="MesJ substrate recognition domain-like"/>
    <property type="match status" value="1"/>
</dbReference>
<evidence type="ECO:0000256" key="4">
    <source>
        <dbReference type="ARBA" id="ARBA00022741"/>
    </source>
</evidence>
<dbReference type="GO" id="GO:0005737">
    <property type="term" value="C:cytoplasm"/>
    <property type="evidence" value="ECO:0007669"/>
    <property type="project" value="UniProtKB-SubCell"/>
</dbReference>
<dbReference type="SUPFAM" id="SSF52402">
    <property type="entry name" value="Adenine nucleotide alpha hydrolases-like"/>
    <property type="match status" value="1"/>
</dbReference>
<dbReference type="InterPro" id="IPR012795">
    <property type="entry name" value="tRNA_Ile_lys_synt_N"/>
</dbReference>
<comment type="catalytic activity">
    <reaction evidence="6 7">
        <text>cytidine(34) in tRNA(Ile2) + L-lysine + ATP = lysidine(34) in tRNA(Ile2) + AMP + diphosphate + H(+)</text>
        <dbReference type="Rhea" id="RHEA:43744"/>
        <dbReference type="Rhea" id="RHEA-COMP:10625"/>
        <dbReference type="Rhea" id="RHEA-COMP:10670"/>
        <dbReference type="ChEBI" id="CHEBI:15378"/>
        <dbReference type="ChEBI" id="CHEBI:30616"/>
        <dbReference type="ChEBI" id="CHEBI:32551"/>
        <dbReference type="ChEBI" id="CHEBI:33019"/>
        <dbReference type="ChEBI" id="CHEBI:82748"/>
        <dbReference type="ChEBI" id="CHEBI:83665"/>
        <dbReference type="ChEBI" id="CHEBI:456215"/>
        <dbReference type="EC" id="6.3.4.19"/>
    </reaction>
</comment>
<evidence type="ECO:0000259" key="9">
    <source>
        <dbReference type="Pfam" id="PF09179"/>
    </source>
</evidence>
<keyword evidence="11" id="KW-1185">Reference proteome</keyword>
<comment type="function">
    <text evidence="7">Ligates lysine onto the cytidine present at position 34 of the AUA codon-specific tRNA(Ile) that contains the anticodon CAU, in an ATP-dependent manner. Cytidine is converted to lysidine, thus changing the amino acid specificity of the tRNA from methionine to isoleucine.</text>
</comment>
<feature type="domain" description="tRNA(Ile)-lysidine/2-thiocytidine synthase N-terminal" evidence="8">
    <location>
        <begin position="29"/>
        <end position="203"/>
    </location>
</feature>
<name>E2SC57_9ACTN</name>
<comment type="caution">
    <text evidence="10">The sequence shown here is derived from an EMBL/GenBank/DDBJ whole genome shotgun (WGS) entry which is preliminary data.</text>
</comment>
<keyword evidence="2 7" id="KW-0436">Ligase</keyword>
<dbReference type="Gene3D" id="3.40.50.620">
    <property type="entry name" value="HUPs"/>
    <property type="match status" value="1"/>
</dbReference>